<proteinExistence type="predicted"/>
<protein>
    <recommendedName>
        <fullName evidence="2">Holin of 3TMs, for gene-transfer release</fullName>
    </recommendedName>
</protein>
<evidence type="ECO:0008006" key="2">
    <source>
        <dbReference type="Google" id="ProtNLM"/>
    </source>
</evidence>
<evidence type="ECO:0000313" key="1">
    <source>
        <dbReference type="EMBL" id="KKL84675.1"/>
    </source>
</evidence>
<organism evidence="1">
    <name type="scientific">marine sediment metagenome</name>
    <dbReference type="NCBI Taxonomy" id="412755"/>
    <lineage>
        <taxon>unclassified sequences</taxon>
        <taxon>metagenomes</taxon>
        <taxon>ecological metagenomes</taxon>
    </lineage>
</organism>
<dbReference type="AlphaFoldDB" id="A0A0F9HSK5"/>
<dbReference type="InterPro" id="IPR021497">
    <property type="entry name" value="GTA_holin_3TM"/>
</dbReference>
<dbReference type="EMBL" id="LAZR01021636">
    <property type="protein sequence ID" value="KKL84675.1"/>
    <property type="molecule type" value="Genomic_DNA"/>
</dbReference>
<comment type="caution">
    <text evidence="1">The sequence shown here is derived from an EMBL/GenBank/DDBJ whole genome shotgun (WGS) entry which is preliminary data.</text>
</comment>
<reference evidence="1" key="1">
    <citation type="journal article" date="2015" name="Nature">
        <title>Complex archaea that bridge the gap between prokaryotes and eukaryotes.</title>
        <authorList>
            <person name="Spang A."/>
            <person name="Saw J.H."/>
            <person name="Jorgensen S.L."/>
            <person name="Zaremba-Niedzwiedzka K."/>
            <person name="Martijn J."/>
            <person name="Lind A.E."/>
            <person name="van Eijk R."/>
            <person name="Schleper C."/>
            <person name="Guy L."/>
            <person name="Ettema T.J."/>
        </authorList>
    </citation>
    <scope>NUCLEOTIDE SEQUENCE</scope>
</reference>
<sequence length="158" mass="17214">MKLLKLFKGIGAGALVVAQANPLTAGIANQAIRALKGAGLVADPEAELKMQEALMGFEKEMADKETRVLEAVNKTIQTEMQFGNLWQRSWRPACGWTLVAIIINNFIAIPYAGAFGLPIEIIEIPDKVWQALLAVNGITAVSRGVEKWQKAKNEKGEK</sequence>
<gene>
    <name evidence="1" type="ORF">LCGC14_1962360</name>
</gene>
<name>A0A0F9HSK5_9ZZZZ</name>
<dbReference type="Pfam" id="PF11351">
    <property type="entry name" value="GTA_holin_3TM"/>
    <property type="match status" value="1"/>
</dbReference>
<accession>A0A0F9HSK5</accession>